<evidence type="ECO:0008006" key="4">
    <source>
        <dbReference type="Google" id="ProtNLM"/>
    </source>
</evidence>
<dbReference type="EMBL" id="JBHSWW010000125">
    <property type="protein sequence ID" value="MFC6753661.1"/>
    <property type="molecule type" value="Genomic_DNA"/>
</dbReference>
<keyword evidence="1" id="KW-0472">Membrane</keyword>
<evidence type="ECO:0000313" key="2">
    <source>
        <dbReference type="EMBL" id="MFC6753661.1"/>
    </source>
</evidence>
<feature type="transmembrane region" description="Helical" evidence="1">
    <location>
        <begin position="48"/>
        <end position="73"/>
    </location>
</feature>
<dbReference type="AlphaFoldDB" id="A0ABD5SAU3"/>
<dbReference type="RefSeq" id="WP_379781473.1">
    <property type="nucleotide sequence ID" value="NZ_JBHSWW010000125.1"/>
</dbReference>
<proteinExistence type="predicted"/>
<feature type="transmembrane region" description="Helical" evidence="1">
    <location>
        <begin position="21"/>
        <end position="42"/>
    </location>
</feature>
<evidence type="ECO:0000313" key="3">
    <source>
        <dbReference type="Proteomes" id="UP001596442"/>
    </source>
</evidence>
<accession>A0ABD5SAU3</accession>
<name>A0ABD5SAU3_9EURY</name>
<dbReference type="Proteomes" id="UP001596442">
    <property type="component" value="Unassembled WGS sequence"/>
</dbReference>
<reference evidence="2 3" key="1">
    <citation type="journal article" date="2019" name="Int. J. Syst. Evol. Microbiol.">
        <title>The Global Catalogue of Microorganisms (GCM) 10K type strain sequencing project: providing services to taxonomists for standard genome sequencing and annotation.</title>
        <authorList>
            <consortium name="The Broad Institute Genomics Platform"/>
            <consortium name="The Broad Institute Genome Sequencing Center for Infectious Disease"/>
            <person name="Wu L."/>
            <person name="Ma J."/>
        </authorList>
    </citation>
    <scope>NUCLEOTIDE SEQUENCE [LARGE SCALE GENOMIC DNA]</scope>
    <source>
        <strain evidence="2 3">CGMCC 1.3239</strain>
    </source>
</reference>
<protein>
    <recommendedName>
        <fullName evidence="4">DUF2062 domain-containing protein</fullName>
    </recommendedName>
</protein>
<feature type="transmembrane region" description="Helical" evidence="1">
    <location>
        <begin position="129"/>
        <end position="148"/>
    </location>
</feature>
<keyword evidence="3" id="KW-1185">Reference proteome</keyword>
<gene>
    <name evidence="2" type="ORF">ACFQEU_09330</name>
</gene>
<evidence type="ECO:0000256" key="1">
    <source>
        <dbReference type="SAM" id="Phobius"/>
    </source>
</evidence>
<organism evidence="2 3">
    <name type="scientific">Halorubrum tibetense</name>
    <dbReference type="NCBI Taxonomy" id="175631"/>
    <lineage>
        <taxon>Archaea</taxon>
        <taxon>Methanobacteriati</taxon>
        <taxon>Methanobacteriota</taxon>
        <taxon>Stenosarchaea group</taxon>
        <taxon>Halobacteria</taxon>
        <taxon>Halobacteriales</taxon>
        <taxon>Haloferacaceae</taxon>
        <taxon>Halorubrum</taxon>
    </lineage>
</organism>
<keyword evidence="1" id="KW-1133">Transmembrane helix</keyword>
<comment type="caution">
    <text evidence="2">The sequence shown here is derived from an EMBL/GenBank/DDBJ whole genome shotgun (WGS) entry which is preliminary data.</text>
</comment>
<keyword evidence="1" id="KW-0812">Transmembrane</keyword>
<feature type="transmembrane region" description="Helical" evidence="1">
    <location>
        <begin position="80"/>
        <end position="99"/>
    </location>
</feature>
<sequence>MNGRYLARLRPHLVGTKRPRRHLAAGVAVLVVIATTGFLLGVDAALSLGWIAVVFGIAVAGGTWGAGFILTAVTLWLVGFWWTAFPPLAGYLTGGWAPVSRYTYPRTLDYAAVSARAELVGGIEQGVRIGLLFAVVLGASGYLIGVGISRLRLR</sequence>